<dbReference type="Proteomes" id="UP000727506">
    <property type="component" value="Unassembled WGS sequence"/>
</dbReference>
<evidence type="ECO:0008006" key="3">
    <source>
        <dbReference type="Google" id="ProtNLM"/>
    </source>
</evidence>
<comment type="caution">
    <text evidence="1">The sequence shown here is derived from an EMBL/GenBank/DDBJ whole genome shotgun (WGS) entry which is preliminary data.</text>
</comment>
<evidence type="ECO:0000313" key="2">
    <source>
        <dbReference type="Proteomes" id="UP000727506"/>
    </source>
</evidence>
<organism evidence="1 2">
    <name type="scientific">Slackia piriformis</name>
    <dbReference type="NCBI Taxonomy" id="626934"/>
    <lineage>
        <taxon>Bacteria</taxon>
        <taxon>Bacillati</taxon>
        <taxon>Actinomycetota</taxon>
        <taxon>Coriobacteriia</taxon>
        <taxon>Eggerthellales</taxon>
        <taxon>Eggerthellaceae</taxon>
        <taxon>Slackia</taxon>
    </lineage>
</organism>
<reference evidence="1" key="1">
    <citation type="submission" date="2021-02" db="EMBL/GenBank/DDBJ databases">
        <title>Infant gut strain persistence is associated with maternal origin, phylogeny, and functional potential including surface adhesion and iron acquisition.</title>
        <authorList>
            <person name="Lou Y.C."/>
        </authorList>
    </citation>
    <scope>NUCLEOTIDE SEQUENCE</scope>
    <source>
        <strain evidence="1">L2_039_000G1_dasL2_039_000G1_concoct_11</strain>
    </source>
</reference>
<name>A0A943YY96_9ACTN</name>
<protein>
    <recommendedName>
        <fullName evidence="3">DUF3168 domain-containing protein</fullName>
    </recommendedName>
</protein>
<accession>A0A943YY96</accession>
<sequence length="115" mass="12611">MDVEKELRAALAAAGLPADVYLDVPEKRPAEFYSVELTGSSSRQSGALWTATVAVQCWAGTRKRARDLVDALCDALPRIGYGTSRIGRARVTNAYRFDDLEGGTPRYQAVIEINY</sequence>
<dbReference type="EMBL" id="JAGZSV010000069">
    <property type="protein sequence ID" value="MBS6940803.1"/>
    <property type="molecule type" value="Genomic_DNA"/>
</dbReference>
<proteinExistence type="predicted"/>
<evidence type="ECO:0000313" key="1">
    <source>
        <dbReference type="EMBL" id="MBS6940803.1"/>
    </source>
</evidence>
<dbReference type="AlphaFoldDB" id="A0A943YY96"/>
<gene>
    <name evidence="1" type="ORF">KH142_04855</name>
</gene>